<name>A0AAU9RKL0_THLAR</name>
<dbReference type="InterPro" id="IPR011050">
    <property type="entry name" value="Pectin_lyase_fold/virulence"/>
</dbReference>
<proteinExistence type="predicted"/>
<reference evidence="2 3" key="1">
    <citation type="submission" date="2022-03" db="EMBL/GenBank/DDBJ databases">
        <authorList>
            <person name="Nunn A."/>
            <person name="Chopra R."/>
            <person name="Nunn A."/>
            <person name="Contreras Garrido A."/>
        </authorList>
    </citation>
    <scope>NUCLEOTIDE SEQUENCE [LARGE SCALE GENOMIC DNA]</scope>
</reference>
<evidence type="ECO:0000313" key="2">
    <source>
        <dbReference type="EMBL" id="CAH2040959.1"/>
    </source>
</evidence>
<dbReference type="EMBL" id="CAJVSB020000048">
    <property type="protein sequence ID" value="CAH2040959.1"/>
    <property type="molecule type" value="Genomic_DNA"/>
</dbReference>
<evidence type="ECO:0008006" key="4">
    <source>
        <dbReference type="Google" id="ProtNLM"/>
    </source>
</evidence>
<dbReference type="SUPFAM" id="SSF51126">
    <property type="entry name" value="Pectin lyase-like"/>
    <property type="match status" value="1"/>
</dbReference>
<organism evidence="2 3">
    <name type="scientific">Thlaspi arvense</name>
    <name type="common">Field penny-cress</name>
    <dbReference type="NCBI Taxonomy" id="13288"/>
    <lineage>
        <taxon>Eukaryota</taxon>
        <taxon>Viridiplantae</taxon>
        <taxon>Streptophyta</taxon>
        <taxon>Embryophyta</taxon>
        <taxon>Tracheophyta</taxon>
        <taxon>Spermatophyta</taxon>
        <taxon>Magnoliopsida</taxon>
        <taxon>eudicotyledons</taxon>
        <taxon>Gunneridae</taxon>
        <taxon>Pentapetalae</taxon>
        <taxon>rosids</taxon>
        <taxon>malvids</taxon>
        <taxon>Brassicales</taxon>
        <taxon>Brassicaceae</taxon>
        <taxon>Thlaspideae</taxon>
        <taxon>Thlaspi</taxon>
    </lineage>
</organism>
<evidence type="ECO:0000256" key="1">
    <source>
        <dbReference type="SAM" id="SignalP"/>
    </source>
</evidence>
<keyword evidence="3" id="KW-1185">Reference proteome</keyword>
<gene>
    <name evidence="2" type="ORF">TAV2_LOCUS4259</name>
</gene>
<dbReference type="AlphaFoldDB" id="A0AAU9RKL0"/>
<feature type="signal peptide" evidence="1">
    <location>
        <begin position="1"/>
        <end position="24"/>
    </location>
</feature>
<feature type="chain" id="PRO_5044009633" description="Pectinesterase" evidence="1">
    <location>
        <begin position="25"/>
        <end position="84"/>
    </location>
</feature>
<protein>
    <recommendedName>
        <fullName evidence="4">Pectinesterase</fullName>
    </recommendedName>
</protein>
<dbReference type="Gene3D" id="2.160.20.10">
    <property type="entry name" value="Single-stranded right-handed beta-helix, Pectin lyase-like"/>
    <property type="match status" value="1"/>
</dbReference>
<accession>A0AAU9RKL0</accession>
<comment type="caution">
    <text evidence="2">The sequence shown here is derived from an EMBL/GenBank/DDBJ whole genome shotgun (WGS) entry which is preliminary data.</text>
</comment>
<evidence type="ECO:0000313" key="3">
    <source>
        <dbReference type="Proteomes" id="UP000836841"/>
    </source>
</evidence>
<dbReference type="Proteomes" id="UP000836841">
    <property type="component" value="Unassembled WGS sequence"/>
</dbReference>
<dbReference type="InterPro" id="IPR012334">
    <property type="entry name" value="Pectin_lyas_fold"/>
</dbReference>
<sequence>MPLLHISFAFIFVLCLFLLETAHGFFPITVIDCSLVSRKNGANRSFTVDANGKGDFKSVQDAIDSVPEGNSDWIIIHVRKGICR</sequence>
<keyword evidence="1" id="KW-0732">Signal</keyword>